<evidence type="ECO:0000256" key="5">
    <source>
        <dbReference type="ARBA" id="ARBA00023040"/>
    </source>
</evidence>
<evidence type="ECO:0000256" key="8">
    <source>
        <dbReference type="ARBA" id="ARBA00023224"/>
    </source>
</evidence>
<comment type="caution">
    <text evidence="12">The sequence shown here is derived from an EMBL/GenBank/DDBJ whole genome shotgun (WGS) entry which is preliminary data.</text>
</comment>
<feature type="region of interest" description="Disordered" evidence="9">
    <location>
        <begin position="265"/>
        <end position="289"/>
    </location>
</feature>
<comment type="subcellular location">
    <subcellularLocation>
        <location evidence="1">Cell membrane</location>
        <topology evidence="1">Multi-pass membrane protein</topology>
    </subcellularLocation>
</comment>
<feature type="compositionally biased region" description="Basic and acidic residues" evidence="9">
    <location>
        <begin position="265"/>
        <end position="274"/>
    </location>
</feature>
<dbReference type="PRINTS" id="PR00237">
    <property type="entry name" value="GPCRRHODOPSN"/>
</dbReference>
<dbReference type="STRING" id="307972.A0A2G8KAL4"/>
<dbReference type="OrthoDB" id="10044919at2759"/>
<evidence type="ECO:0000256" key="10">
    <source>
        <dbReference type="SAM" id="Phobius"/>
    </source>
</evidence>
<dbReference type="GO" id="GO:0005886">
    <property type="term" value="C:plasma membrane"/>
    <property type="evidence" value="ECO:0007669"/>
    <property type="project" value="UniProtKB-SubCell"/>
</dbReference>
<dbReference type="CDD" id="cd00637">
    <property type="entry name" value="7tm_classA_rhodopsin-like"/>
    <property type="match status" value="1"/>
</dbReference>
<feature type="transmembrane region" description="Helical" evidence="10">
    <location>
        <begin position="185"/>
        <end position="203"/>
    </location>
</feature>
<feature type="transmembrane region" description="Helical" evidence="10">
    <location>
        <begin position="396"/>
        <end position="415"/>
    </location>
</feature>
<keyword evidence="13" id="KW-1185">Reference proteome</keyword>
<organism evidence="12 13">
    <name type="scientific">Stichopus japonicus</name>
    <name type="common">Sea cucumber</name>
    <dbReference type="NCBI Taxonomy" id="307972"/>
    <lineage>
        <taxon>Eukaryota</taxon>
        <taxon>Metazoa</taxon>
        <taxon>Echinodermata</taxon>
        <taxon>Eleutherozoa</taxon>
        <taxon>Echinozoa</taxon>
        <taxon>Holothuroidea</taxon>
        <taxon>Aspidochirotacea</taxon>
        <taxon>Aspidochirotida</taxon>
        <taxon>Stichopodidae</taxon>
        <taxon>Apostichopus</taxon>
    </lineage>
</organism>
<evidence type="ECO:0000256" key="4">
    <source>
        <dbReference type="ARBA" id="ARBA00022989"/>
    </source>
</evidence>
<dbReference type="Gene3D" id="1.20.1070.10">
    <property type="entry name" value="Rhodopsin 7-helix transmembrane proteins"/>
    <property type="match status" value="2"/>
</dbReference>
<keyword evidence="4 10" id="KW-1133">Transmembrane helix</keyword>
<sequence>MEADEEWIFDDINQRIIVASLLLIITAFGLIGNILTVVAVMLSKKLQTVANVFLLNLTIAAGLACTTLPFTIINMIANTEFGVLNTHLCSYSSIMGHISFSGTNVAHALIAFDRFYRITRPQYKYSRMFTKFRVLIMLCTAWLYASLSVIWAVVTPVQFGYSQKYRVCLPYVATVSIVRVTTIDLFILIFVLICYTAILIYIYRHNKKLISMLQSSIGKRHSPSSPKVTGVNERSKSTIQGLSTSDVIELCDKGTSVDHVDIEKERGTTSRSGDHVQGNTISEQHFTGHVDDERHKLRMALPMNATSMGDRGDVTFYHRNSQGSPAKTNISWSENSKDDLKSAVSTYEDDDNNDGYNTNDTYRDKVKMRKKSPKISTMSSHSQNLRETLNARQVKITINMFIVVAAYLICITPYMVCLIAEEFESVFPIYVIVFYALGNAINPALYAWKHPQFRQVFKPMVLLECSKVPEQSRLLKFLLG</sequence>
<dbReference type="PANTHER" id="PTHR24228">
    <property type="entry name" value="B2 BRADYKININ RECEPTOR/ANGIOTENSIN II RECEPTOR"/>
    <property type="match status" value="1"/>
</dbReference>
<keyword evidence="7 12" id="KW-0675">Receptor</keyword>
<dbReference type="Proteomes" id="UP000230750">
    <property type="component" value="Unassembled WGS sequence"/>
</dbReference>
<keyword evidence="8" id="KW-0807">Transducer</keyword>
<evidence type="ECO:0000256" key="6">
    <source>
        <dbReference type="ARBA" id="ARBA00023136"/>
    </source>
</evidence>
<feature type="transmembrane region" description="Helical" evidence="10">
    <location>
        <begin position="132"/>
        <end position="154"/>
    </location>
</feature>
<evidence type="ECO:0000256" key="7">
    <source>
        <dbReference type="ARBA" id="ARBA00023170"/>
    </source>
</evidence>
<evidence type="ECO:0000256" key="1">
    <source>
        <dbReference type="ARBA" id="ARBA00004651"/>
    </source>
</evidence>
<keyword evidence="5" id="KW-0297">G-protein coupled receptor</keyword>
<keyword evidence="2" id="KW-1003">Cell membrane</keyword>
<evidence type="ECO:0000256" key="2">
    <source>
        <dbReference type="ARBA" id="ARBA00022475"/>
    </source>
</evidence>
<feature type="domain" description="G-protein coupled receptors family 1 profile" evidence="11">
    <location>
        <begin position="32"/>
        <end position="446"/>
    </location>
</feature>
<keyword evidence="3 10" id="KW-0812">Transmembrane</keyword>
<keyword evidence="6 10" id="KW-0472">Membrane</keyword>
<dbReference type="Pfam" id="PF00001">
    <property type="entry name" value="7tm_1"/>
    <property type="match status" value="1"/>
</dbReference>
<feature type="transmembrane region" description="Helical" evidence="10">
    <location>
        <begin position="52"/>
        <end position="73"/>
    </location>
</feature>
<feature type="transmembrane region" description="Helical" evidence="10">
    <location>
        <begin position="427"/>
        <end position="448"/>
    </location>
</feature>
<feature type="transmembrane region" description="Helical" evidence="10">
    <location>
        <begin position="16"/>
        <end position="40"/>
    </location>
</feature>
<dbReference type="PROSITE" id="PS50262">
    <property type="entry name" value="G_PROTEIN_RECEP_F1_2"/>
    <property type="match status" value="1"/>
</dbReference>
<evidence type="ECO:0000313" key="12">
    <source>
        <dbReference type="EMBL" id="PIK45041.1"/>
    </source>
</evidence>
<evidence type="ECO:0000256" key="3">
    <source>
        <dbReference type="ARBA" id="ARBA00022692"/>
    </source>
</evidence>
<dbReference type="EMBL" id="MRZV01000738">
    <property type="protein sequence ID" value="PIK45041.1"/>
    <property type="molecule type" value="Genomic_DNA"/>
</dbReference>
<proteinExistence type="predicted"/>
<evidence type="ECO:0000259" key="11">
    <source>
        <dbReference type="PROSITE" id="PS50262"/>
    </source>
</evidence>
<dbReference type="PANTHER" id="PTHR24228:SF72">
    <property type="entry name" value="G-PROTEIN COUPLED RECEPTORS FAMILY 1 PROFILE DOMAIN-CONTAINING PROTEIN"/>
    <property type="match status" value="1"/>
</dbReference>
<dbReference type="InterPro" id="IPR000276">
    <property type="entry name" value="GPCR_Rhodpsn"/>
</dbReference>
<name>A0A2G8KAL4_STIJA</name>
<protein>
    <submittedName>
        <fullName evidence="12">Putative G-protein coupled receptor</fullName>
    </submittedName>
</protein>
<dbReference type="SMART" id="SM01381">
    <property type="entry name" value="7TM_GPCR_Srsx"/>
    <property type="match status" value="1"/>
</dbReference>
<dbReference type="SUPFAM" id="SSF81321">
    <property type="entry name" value="Family A G protein-coupled receptor-like"/>
    <property type="match status" value="1"/>
</dbReference>
<gene>
    <name evidence="12" type="ORF">BSL78_18097</name>
</gene>
<evidence type="ECO:0000256" key="9">
    <source>
        <dbReference type="SAM" id="MobiDB-lite"/>
    </source>
</evidence>
<accession>A0A2G8KAL4</accession>
<dbReference type="GO" id="GO:0004930">
    <property type="term" value="F:G protein-coupled receptor activity"/>
    <property type="evidence" value="ECO:0007669"/>
    <property type="project" value="UniProtKB-KW"/>
</dbReference>
<evidence type="ECO:0000313" key="13">
    <source>
        <dbReference type="Proteomes" id="UP000230750"/>
    </source>
</evidence>
<feature type="transmembrane region" description="Helical" evidence="10">
    <location>
        <begin position="93"/>
        <end position="112"/>
    </location>
</feature>
<dbReference type="InterPro" id="IPR017452">
    <property type="entry name" value="GPCR_Rhodpsn_7TM"/>
</dbReference>
<reference evidence="12 13" key="1">
    <citation type="journal article" date="2017" name="PLoS Biol.">
        <title>The sea cucumber genome provides insights into morphological evolution and visceral regeneration.</title>
        <authorList>
            <person name="Zhang X."/>
            <person name="Sun L."/>
            <person name="Yuan J."/>
            <person name="Sun Y."/>
            <person name="Gao Y."/>
            <person name="Zhang L."/>
            <person name="Li S."/>
            <person name="Dai H."/>
            <person name="Hamel J.F."/>
            <person name="Liu C."/>
            <person name="Yu Y."/>
            <person name="Liu S."/>
            <person name="Lin W."/>
            <person name="Guo K."/>
            <person name="Jin S."/>
            <person name="Xu P."/>
            <person name="Storey K.B."/>
            <person name="Huan P."/>
            <person name="Zhang T."/>
            <person name="Zhou Y."/>
            <person name="Zhang J."/>
            <person name="Lin C."/>
            <person name="Li X."/>
            <person name="Xing L."/>
            <person name="Huo D."/>
            <person name="Sun M."/>
            <person name="Wang L."/>
            <person name="Mercier A."/>
            <person name="Li F."/>
            <person name="Yang H."/>
            <person name="Xiang J."/>
        </authorList>
    </citation>
    <scope>NUCLEOTIDE SEQUENCE [LARGE SCALE GENOMIC DNA]</scope>
    <source>
        <strain evidence="12">Shaxun</strain>
        <tissue evidence="12">Muscle</tissue>
    </source>
</reference>
<dbReference type="AlphaFoldDB" id="A0A2G8KAL4"/>